<accession>A0AAV5SKE3</accession>
<sequence length="146" mass="17116">SQALHFRLGFANKLLGICCAGCNVIGVILVRFFIKDSICHLNIRNEVDVIEKTICKEELRLLETNPEGDEVYHSRIAKKIFEDLVYLDRTELKLTDFLKRLWRNSVMLEIVLALFQSFSAGIHEYEFQRFTMVQFRGRYLIKIDNV</sequence>
<proteinExistence type="predicted"/>
<feature type="non-terminal residue" evidence="2">
    <location>
        <position position="146"/>
    </location>
</feature>
<protein>
    <recommendedName>
        <fullName evidence="4">G protein-coupled receptor</fullName>
    </recommendedName>
</protein>
<keyword evidence="3" id="KW-1185">Reference proteome</keyword>
<keyword evidence="1" id="KW-0812">Transmembrane</keyword>
<keyword evidence="1" id="KW-0472">Membrane</keyword>
<gene>
    <name evidence="2" type="ORF">PENTCL1PPCAC_5580</name>
</gene>
<keyword evidence="1" id="KW-1133">Transmembrane helix</keyword>
<comment type="caution">
    <text evidence="2">The sequence shown here is derived from an EMBL/GenBank/DDBJ whole genome shotgun (WGS) entry which is preliminary data.</text>
</comment>
<dbReference type="Proteomes" id="UP001432027">
    <property type="component" value="Unassembled WGS sequence"/>
</dbReference>
<feature type="transmembrane region" description="Helical" evidence="1">
    <location>
        <begin position="14"/>
        <end position="34"/>
    </location>
</feature>
<evidence type="ECO:0008006" key="4">
    <source>
        <dbReference type="Google" id="ProtNLM"/>
    </source>
</evidence>
<dbReference type="AlphaFoldDB" id="A0AAV5SKE3"/>
<evidence type="ECO:0000313" key="3">
    <source>
        <dbReference type="Proteomes" id="UP001432027"/>
    </source>
</evidence>
<name>A0AAV5SKE3_9BILA</name>
<feature type="non-terminal residue" evidence="2">
    <location>
        <position position="1"/>
    </location>
</feature>
<evidence type="ECO:0000313" key="2">
    <source>
        <dbReference type="EMBL" id="GMS83405.1"/>
    </source>
</evidence>
<organism evidence="2 3">
    <name type="scientific">Pristionchus entomophagus</name>
    <dbReference type="NCBI Taxonomy" id="358040"/>
    <lineage>
        <taxon>Eukaryota</taxon>
        <taxon>Metazoa</taxon>
        <taxon>Ecdysozoa</taxon>
        <taxon>Nematoda</taxon>
        <taxon>Chromadorea</taxon>
        <taxon>Rhabditida</taxon>
        <taxon>Rhabditina</taxon>
        <taxon>Diplogasteromorpha</taxon>
        <taxon>Diplogasteroidea</taxon>
        <taxon>Neodiplogasteridae</taxon>
        <taxon>Pristionchus</taxon>
    </lineage>
</organism>
<reference evidence="2" key="1">
    <citation type="submission" date="2023-10" db="EMBL/GenBank/DDBJ databases">
        <title>Genome assembly of Pristionchus species.</title>
        <authorList>
            <person name="Yoshida K."/>
            <person name="Sommer R.J."/>
        </authorList>
    </citation>
    <scope>NUCLEOTIDE SEQUENCE</scope>
    <source>
        <strain evidence="2">RS0144</strain>
    </source>
</reference>
<dbReference type="EMBL" id="BTSX01000002">
    <property type="protein sequence ID" value="GMS83405.1"/>
    <property type="molecule type" value="Genomic_DNA"/>
</dbReference>
<evidence type="ECO:0000256" key="1">
    <source>
        <dbReference type="SAM" id="Phobius"/>
    </source>
</evidence>